<proteinExistence type="predicted"/>
<dbReference type="RefSeq" id="WP_317101586.1">
    <property type="nucleotide sequence ID" value="NZ_JAWJAC010000010.1"/>
</dbReference>
<dbReference type="Proteomes" id="UP001286589">
    <property type="component" value="Unassembled WGS sequence"/>
</dbReference>
<gene>
    <name evidence="3" type="ORF">R0H02_17210</name>
</gene>
<dbReference type="AlphaFoldDB" id="A0AB35RQE1"/>
<accession>A0AB35RQE1</accession>
<dbReference type="InterPro" id="IPR009739">
    <property type="entry name" value="LprI-like_N"/>
</dbReference>
<keyword evidence="1" id="KW-0732">Signal</keyword>
<reference evidence="3 4" key="1">
    <citation type="submission" date="2023-10" db="EMBL/GenBank/DDBJ databases">
        <title>Phytobacter spp. The emergence of a new genus of hospital-origin enterobacteria encoding carbapenemases in Argentina.</title>
        <authorList>
            <person name="Vay C."/>
            <person name="Almuzara M."/>
            <person name="Traglia G.M."/>
            <person name="Campos J."/>
        </authorList>
    </citation>
    <scope>NUCLEOTIDE SEQUENCE [LARGE SCALE GENOMIC DNA]</scope>
    <source>
        <strain evidence="3 4">CVMA36</strain>
    </source>
</reference>
<name>A0AB35RQE1_9ENTR</name>
<evidence type="ECO:0000313" key="4">
    <source>
        <dbReference type="Proteomes" id="UP001286589"/>
    </source>
</evidence>
<organism evidence="3 4">
    <name type="scientific">Phytobacter ursingii</name>
    <dbReference type="NCBI Taxonomy" id="1972431"/>
    <lineage>
        <taxon>Bacteria</taxon>
        <taxon>Pseudomonadati</taxon>
        <taxon>Pseudomonadota</taxon>
        <taxon>Gammaproteobacteria</taxon>
        <taxon>Enterobacterales</taxon>
        <taxon>Enterobacteriaceae</taxon>
        <taxon>Phytobacter</taxon>
    </lineage>
</organism>
<keyword evidence="4" id="KW-1185">Reference proteome</keyword>
<feature type="domain" description="Lysozyme inhibitor LprI-like N-terminal" evidence="2">
    <location>
        <begin position="217"/>
        <end position="275"/>
    </location>
</feature>
<comment type="caution">
    <text evidence="3">The sequence shown here is derived from an EMBL/GenBank/DDBJ whole genome shotgun (WGS) entry which is preliminary data.</text>
</comment>
<evidence type="ECO:0000259" key="2">
    <source>
        <dbReference type="Pfam" id="PF07007"/>
    </source>
</evidence>
<feature type="signal peptide" evidence="1">
    <location>
        <begin position="1"/>
        <end position="24"/>
    </location>
</feature>
<protein>
    <submittedName>
        <fullName evidence="3">Lysozyme inhibitor LprI family protein</fullName>
    </submittedName>
</protein>
<feature type="chain" id="PRO_5044266611" evidence="1">
    <location>
        <begin position="25"/>
        <end position="283"/>
    </location>
</feature>
<evidence type="ECO:0000313" key="3">
    <source>
        <dbReference type="EMBL" id="MDV2864193.1"/>
    </source>
</evidence>
<evidence type="ECO:0000256" key="1">
    <source>
        <dbReference type="SAM" id="SignalP"/>
    </source>
</evidence>
<sequence>MKKNKLIKISALIMSLIANFSAIASGHNTFRNISSVDELLALPKSELCYNGGPTSDDIMLILLNETLTLPMYQNDPAIARMMINKQSISIKTRIREKCSLTPNTFTRKLTKEMLHNESETCKQGAPTEDEIKVYIKESKDTNIDIDKQLRAIPYEHRLMMEEGAKLKGLTLREMFIEDVARKASQGWEKACANKSHSQNKTKKRTNGSYELTTPVNIEEEYRITDTKLNDTWKALPSETRKALLPSQREWIKQKTICDQNIQCLTDMTKKRINELKVKNKSAE</sequence>
<dbReference type="Pfam" id="PF07007">
    <property type="entry name" value="LprI"/>
    <property type="match status" value="1"/>
</dbReference>
<dbReference type="EMBL" id="JAWJAC010000010">
    <property type="protein sequence ID" value="MDV2864193.1"/>
    <property type="molecule type" value="Genomic_DNA"/>
</dbReference>